<organism evidence="1 2">
    <name type="scientific">Plakobranchus ocellatus</name>
    <dbReference type="NCBI Taxonomy" id="259542"/>
    <lineage>
        <taxon>Eukaryota</taxon>
        <taxon>Metazoa</taxon>
        <taxon>Spiralia</taxon>
        <taxon>Lophotrochozoa</taxon>
        <taxon>Mollusca</taxon>
        <taxon>Gastropoda</taxon>
        <taxon>Heterobranchia</taxon>
        <taxon>Euthyneura</taxon>
        <taxon>Panpulmonata</taxon>
        <taxon>Sacoglossa</taxon>
        <taxon>Placobranchoidea</taxon>
        <taxon>Plakobranchidae</taxon>
        <taxon>Plakobranchus</taxon>
    </lineage>
</organism>
<protein>
    <submittedName>
        <fullName evidence="1">Uncharacterized protein</fullName>
    </submittedName>
</protein>
<comment type="caution">
    <text evidence="1">The sequence shown here is derived from an EMBL/GenBank/DDBJ whole genome shotgun (WGS) entry which is preliminary data.</text>
</comment>
<accession>A0AAV3Y3I9</accession>
<gene>
    <name evidence="1" type="ORF">PoB_000390500</name>
</gene>
<proteinExistence type="predicted"/>
<evidence type="ECO:0000313" key="1">
    <source>
        <dbReference type="EMBL" id="GFN77399.1"/>
    </source>
</evidence>
<evidence type="ECO:0000313" key="2">
    <source>
        <dbReference type="Proteomes" id="UP000735302"/>
    </source>
</evidence>
<name>A0AAV3Y3I9_9GAST</name>
<dbReference type="Proteomes" id="UP000735302">
    <property type="component" value="Unassembled WGS sequence"/>
</dbReference>
<reference evidence="1 2" key="1">
    <citation type="journal article" date="2021" name="Elife">
        <title>Chloroplast acquisition without the gene transfer in kleptoplastic sea slugs, Plakobranchus ocellatus.</title>
        <authorList>
            <person name="Maeda T."/>
            <person name="Takahashi S."/>
            <person name="Yoshida T."/>
            <person name="Shimamura S."/>
            <person name="Takaki Y."/>
            <person name="Nagai Y."/>
            <person name="Toyoda A."/>
            <person name="Suzuki Y."/>
            <person name="Arimoto A."/>
            <person name="Ishii H."/>
            <person name="Satoh N."/>
            <person name="Nishiyama T."/>
            <person name="Hasebe M."/>
            <person name="Maruyama T."/>
            <person name="Minagawa J."/>
            <person name="Obokata J."/>
            <person name="Shigenobu S."/>
        </authorList>
    </citation>
    <scope>NUCLEOTIDE SEQUENCE [LARGE SCALE GENOMIC DNA]</scope>
</reference>
<sequence length="66" mass="7468">MAFETEDDLISELRNWFDSLDVDFFRVTQTASVAFSVAEAYATGIRLMTHGWGMRIGFLSAGFGRR</sequence>
<dbReference type="EMBL" id="BLXT01000469">
    <property type="protein sequence ID" value="GFN77399.1"/>
    <property type="molecule type" value="Genomic_DNA"/>
</dbReference>
<dbReference type="AlphaFoldDB" id="A0AAV3Y3I9"/>
<keyword evidence="2" id="KW-1185">Reference proteome</keyword>